<reference evidence="11 12" key="1">
    <citation type="submission" date="2024-08" db="EMBL/GenBank/DDBJ databases">
        <title>The draft genome of Apodemus speciosus.</title>
        <authorList>
            <person name="Nabeshima K."/>
            <person name="Suzuki S."/>
            <person name="Onuma M."/>
        </authorList>
    </citation>
    <scope>NUCLEOTIDE SEQUENCE [LARGE SCALE GENOMIC DNA]</scope>
    <source>
        <strain evidence="11">IB14-021</strain>
    </source>
</reference>
<dbReference type="Proteomes" id="UP001623349">
    <property type="component" value="Unassembled WGS sequence"/>
</dbReference>
<keyword evidence="6" id="KW-0539">Nucleus</keyword>
<dbReference type="PANTHER" id="PTHR23336:SF17">
    <property type="entry name" value="MORC FAMILY CW-TYPE ZINC FINGER PROTEIN 3"/>
    <property type="match status" value="1"/>
</dbReference>
<dbReference type="Pfam" id="PF17942">
    <property type="entry name" value="Morc6_S5"/>
    <property type="match status" value="1"/>
</dbReference>
<comment type="caution">
    <text evidence="11">The sequence shown here is derived from an EMBL/GenBank/DDBJ whole genome shotgun (WGS) entry which is preliminary data.</text>
</comment>
<dbReference type="SUPFAM" id="SSF55874">
    <property type="entry name" value="ATPase domain of HSP90 chaperone/DNA topoisomerase II/histidine kinase"/>
    <property type="match status" value="1"/>
</dbReference>
<evidence type="ECO:0000313" key="11">
    <source>
        <dbReference type="EMBL" id="GAB1300449.1"/>
    </source>
</evidence>
<dbReference type="Pfam" id="PF07496">
    <property type="entry name" value="zf-CW"/>
    <property type="match status" value="1"/>
</dbReference>
<feature type="region of interest" description="Disordered" evidence="9">
    <location>
        <begin position="597"/>
        <end position="643"/>
    </location>
</feature>
<sequence>MASQPPTGIRLSALCPKFLHTNSTSHTWPFSAVAELIDNAYDPDVNAKQIWIDKTVINDHICLTFTDNGNGMTADKLHKMLSFGFSDKVTMNGHVPVGLYGNGFKSGSMRLGKDAMVFTKNGETMSVGFLSQTYLEVIKAEHVVVPIVTFNKHQESNASLAAILEHSLFSTEQKLLAELDAIMGKKGTRIIIWNLRRYKNATEFDFEKDKYDIRIPEDLDDTAGRKGYKKQERMDQIAPESDYSLRAYCSILYLKPRMQIILRGQKVKTQLVSKSLAYIERDVYRPKFLTRTVRITFGFNCRNKDHYGIMMYHRNRLIKAYEKVGCQLKSANNMGVGVVGIIECNFLKPTHNKQDFDYTNEYRLTILALGEKLNDYWNEMKVKKNAEYPLSLPVEDIQKRPDQTWVQCDACLKWRKLPDGIDQLPEKWYCSNNPDPQFRNCEVPEEPEDEDLVHPTYEKTYKKTSKEKFRIRQPEILPRILPRINPELLYQTSVSSPSFSPVKENVPRSHLSEVTSPFAARIINNHLVSPQSEPENSSMKRRLSVRSSILNAKTRRLNNPPIENSSYKNDDDEDVIILEENSTPKPAVDLEVRSDVEVKAEQSHTEPSSIQVELGSSPKPCVQASSTSTPTPRCDPSTAVSTQTEAPGLIVKKEESMEEDMGVRNSTATLSCVSAEAKVQETLAESADVTGHQLQELRSELLLVTQERDGYKRQCQVFTDQIQMLQQRLLEMNDKCVKKEMCHQFTETDAVFLLESVNGQSEGPDLVGSQYQQALEEIKRLKKQCAALQQVKTECSQSSCTESKSEVDEMAVQLDDVFRQLDKCTIERDQYRNEVQLLEIEKSHMHSQCEELKTEVEQLKSTSQQAGTDVSTSSNAEEAVNYVDGESLKLRSLRVNVGQLLAMIVPDLDLQQVNYDVDVVDEILGQVVEQMSEISST</sequence>
<keyword evidence="5 8" id="KW-0175">Coiled coil</keyword>
<evidence type="ECO:0000256" key="2">
    <source>
        <dbReference type="ARBA" id="ARBA00022723"/>
    </source>
</evidence>
<proteinExistence type="predicted"/>
<evidence type="ECO:0000256" key="9">
    <source>
        <dbReference type="SAM" id="MobiDB-lite"/>
    </source>
</evidence>
<dbReference type="Gene3D" id="3.30.565.10">
    <property type="entry name" value="Histidine kinase-like ATPase, C-terminal domain"/>
    <property type="match status" value="1"/>
</dbReference>
<evidence type="ECO:0000259" key="10">
    <source>
        <dbReference type="PROSITE" id="PS51050"/>
    </source>
</evidence>
<dbReference type="Pfam" id="PF13589">
    <property type="entry name" value="HATPase_c_3"/>
    <property type="match status" value="1"/>
</dbReference>
<evidence type="ECO:0000256" key="1">
    <source>
        <dbReference type="ARBA" id="ARBA00004123"/>
    </source>
</evidence>
<dbReference type="EMBL" id="BAAFST010000016">
    <property type="protein sequence ID" value="GAB1300449.1"/>
    <property type="molecule type" value="Genomic_DNA"/>
</dbReference>
<gene>
    <name evidence="11" type="ORF">APTSU1_001568700</name>
</gene>
<organism evidence="11 12">
    <name type="scientific">Apodemus speciosus</name>
    <name type="common">Large Japanese field mouse</name>
    <dbReference type="NCBI Taxonomy" id="105296"/>
    <lineage>
        <taxon>Eukaryota</taxon>
        <taxon>Metazoa</taxon>
        <taxon>Chordata</taxon>
        <taxon>Craniata</taxon>
        <taxon>Vertebrata</taxon>
        <taxon>Euteleostomi</taxon>
        <taxon>Mammalia</taxon>
        <taxon>Eutheria</taxon>
        <taxon>Euarchontoglires</taxon>
        <taxon>Glires</taxon>
        <taxon>Rodentia</taxon>
        <taxon>Myomorpha</taxon>
        <taxon>Muroidea</taxon>
        <taxon>Muridae</taxon>
        <taxon>Murinae</taxon>
        <taxon>Apodemus</taxon>
    </lineage>
</organism>
<keyword evidence="2" id="KW-0479">Metal-binding</keyword>
<dbReference type="PROSITE" id="PS51050">
    <property type="entry name" value="ZF_CW"/>
    <property type="match status" value="1"/>
</dbReference>
<evidence type="ECO:0000256" key="4">
    <source>
        <dbReference type="ARBA" id="ARBA00022833"/>
    </source>
</evidence>
<dbReference type="InterPro" id="IPR045261">
    <property type="entry name" value="MORC_ATPase"/>
</dbReference>
<evidence type="ECO:0000256" key="3">
    <source>
        <dbReference type="ARBA" id="ARBA00022771"/>
    </source>
</evidence>
<feature type="coiled-coil region" evidence="8">
    <location>
        <begin position="771"/>
        <end position="869"/>
    </location>
</feature>
<dbReference type="InterPro" id="IPR041006">
    <property type="entry name" value="Morc_S5"/>
</dbReference>
<evidence type="ECO:0000256" key="5">
    <source>
        <dbReference type="ARBA" id="ARBA00023054"/>
    </source>
</evidence>
<evidence type="ECO:0000256" key="6">
    <source>
        <dbReference type="ARBA" id="ARBA00023242"/>
    </source>
</evidence>
<feature type="coiled-coil region" evidence="8">
    <location>
        <begin position="694"/>
        <end position="735"/>
    </location>
</feature>
<dbReference type="Gene3D" id="3.30.40.100">
    <property type="match status" value="1"/>
</dbReference>
<accession>A0ABQ0FMH2</accession>
<feature type="region of interest" description="Disordered" evidence="9">
    <location>
        <begin position="551"/>
        <end position="571"/>
    </location>
</feature>
<protein>
    <submittedName>
        <fullName evidence="11">MORC family CW-type zinc finger protein 3</fullName>
    </submittedName>
</protein>
<evidence type="ECO:0000313" key="12">
    <source>
        <dbReference type="Proteomes" id="UP001623349"/>
    </source>
</evidence>
<evidence type="ECO:0000256" key="8">
    <source>
        <dbReference type="SAM" id="Coils"/>
    </source>
</evidence>
<feature type="domain" description="CW-type" evidence="10">
    <location>
        <begin position="399"/>
        <end position="449"/>
    </location>
</feature>
<keyword evidence="12" id="KW-1185">Reference proteome</keyword>
<name>A0ABQ0FMH2_APOSI</name>
<comment type="subcellular location">
    <subcellularLocation>
        <location evidence="1">Nucleus</location>
    </subcellularLocation>
</comment>
<keyword evidence="4" id="KW-0862">Zinc</keyword>
<dbReference type="CDD" id="cd16931">
    <property type="entry name" value="HATPase_MORC-like"/>
    <property type="match status" value="1"/>
</dbReference>
<dbReference type="PANTHER" id="PTHR23336">
    <property type="entry name" value="ZINC FINGER CW-TYPE COILED-COIL DOMAIN PROTEIN 3"/>
    <property type="match status" value="1"/>
</dbReference>
<dbReference type="InterPro" id="IPR011124">
    <property type="entry name" value="Znf_CW"/>
</dbReference>
<keyword evidence="3 7" id="KW-0863">Zinc-finger</keyword>
<evidence type="ECO:0000256" key="7">
    <source>
        <dbReference type="PROSITE-ProRule" id="PRU00454"/>
    </source>
</evidence>
<dbReference type="InterPro" id="IPR036890">
    <property type="entry name" value="HATPase_C_sf"/>
</dbReference>